<dbReference type="InterPro" id="IPR004328">
    <property type="entry name" value="BRO1_dom"/>
</dbReference>
<evidence type="ECO:0000313" key="3">
    <source>
        <dbReference type="Proteomes" id="UP000230750"/>
    </source>
</evidence>
<evidence type="ECO:0000313" key="2">
    <source>
        <dbReference type="EMBL" id="PIK54632.1"/>
    </source>
</evidence>
<name>A0A2G8L317_STIJA</name>
<dbReference type="Pfam" id="PF03097">
    <property type="entry name" value="BRO1"/>
    <property type="match status" value="1"/>
</dbReference>
<keyword evidence="3" id="KW-1185">Reference proteome</keyword>
<sequence length="100" mass="11216">MQLDEVSLNYQRWVPIVAGKQALMHAYSEYHQALVCRSGKEYGQEIARLDHAVSLLQAAETRGGGLLKTKQLAGKYHKELTAAKKDNELNTVISSPKYRT</sequence>
<accession>A0A2G8L317</accession>
<proteinExistence type="predicted"/>
<organism evidence="2 3">
    <name type="scientific">Stichopus japonicus</name>
    <name type="common">Sea cucumber</name>
    <dbReference type="NCBI Taxonomy" id="307972"/>
    <lineage>
        <taxon>Eukaryota</taxon>
        <taxon>Metazoa</taxon>
        <taxon>Echinodermata</taxon>
        <taxon>Eleutherozoa</taxon>
        <taxon>Echinozoa</taxon>
        <taxon>Holothuroidea</taxon>
        <taxon>Aspidochirotacea</taxon>
        <taxon>Aspidochirotida</taxon>
        <taxon>Stichopodidae</taxon>
        <taxon>Apostichopus</taxon>
    </lineage>
</organism>
<reference evidence="2 3" key="1">
    <citation type="journal article" date="2017" name="PLoS Biol.">
        <title>The sea cucumber genome provides insights into morphological evolution and visceral regeneration.</title>
        <authorList>
            <person name="Zhang X."/>
            <person name="Sun L."/>
            <person name="Yuan J."/>
            <person name="Sun Y."/>
            <person name="Gao Y."/>
            <person name="Zhang L."/>
            <person name="Li S."/>
            <person name="Dai H."/>
            <person name="Hamel J.F."/>
            <person name="Liu C."/>
            <person name="Yu Y."/>
            <person name="Liu S."/>
            <person name="Lin W."/>
            <person name="Guo K."/>
            <person name="Jin S."/>
            <person name="Xu P."/>
            <person name="Storey K.B."/>
            <person name="Huan P."/>
            <person name="Zhang T."/>
            <person name="Zhou Y."/>
            <person name="Zhang J."/>
            <person name="Lin C."/>
            <person name="Li X."/>
            <person name="Xing L."/>
            <person name="Huo D."/>
            <person name="Sun M."/>
            <person name="Wang L."/>
            <person name="Mercier A."/>
            <person name="Li F."/>
            <person name="Yang H."/>
            <person name="Xiang J."/>
        </authorList>
    </citation>
    <scope>NUCLEOTIDE SEQUENCE [LARGE SCALE GENOMIC DNA]</scope>
    <source>
        <strain evidence="2">Shaxun</strain>
        <tissue evidence="2">Muscle</tissue>
    </source>
</reference>
<protein>
    <submittedName>
        <fullName evidence="2">Putative programmed cell death 6-interacting protein isoform X2</fullName>
    </submittedName>
</protein>
<feature type="domain" description="BRO1" evidence="1">
    <location>
        <begin position="10"/>
        <end position="89"/>
    </location>
</feature>
<dbReference type="OrthoDB" id="2141925at2759"/>
<dbReference type="EMBL" id="MRZV01000240">
    <property type="protein sequence ID" value="PIK54632.1"/>
    <property type="molecule type" value="Genomic_DNA"/>
</dbReference>
<dbReference type="Proteomes" id="UP000230750">
    <property type="component" value="Unassembled WGS sequence"/>
</dbReference>
<dbReference type="AlphaFoldDB" id="A0A2G8L317"/>
<comment type="caution">
    <text evidence="2">The sequence shown here is derived from an EMBL/GenBank/DDBJ whole genome shotgun (WGS) entry which is preliminary data.</text>
</comment>
<dbReference type="Gene3D" id="1.25.40.280">
    <property type="entry name" value="alix/aip1 like domains"/>
    <property type="match status" value="1"/>
</dbReference>
<evidence type="ECO:0000259" key="1">
    <source>
        <dbReference type="Pfam" id="PF03097"/>
    </source>
</evidence>
<dbReference type="InterPro" id="IPR038499">
    <property type="entry name" value="BRO1_sf"/>
</dbReference>
<gene>
    <name evidence="2" type="ORF">BSL78_08450</name>
</gene>
<dbReference type="STRING" id="307972.A0A2G8L317"/>